<evidence type="ECO:0000313" key="2">
    <source>
        <dbReference type="Proteomes" id="UP000271098"/>
    </source>
</evidence>
<organism evidence="3">
    <name type="scientific">Gongylonema pulchrum</name>
    <dbReference type="NCBI Taxonomy" id="637853"/>
    <lineage>
        <taxon>Eukaryota</taxon>
        <taxon>Metazoa</taxon>
        <taxon>Ecdysozoa</taxon>
        <taxon>Nematoda</taxon>
        <taxon>Chromadorea</taxon>
        <taxon>Rhabditida</taxon>
        <taxon>Spirurina</taxon>
        <taxon>Spiruromorpha</taxon>
        <taxon>Spiruroidea</taxon>
        <taxon>Gongylonematidae</taxon>
        <taxon>Gongylonema</taxon>
    </lineage>
</organism>
<name>A0A183DXI3_9BILA</name>
<dbReference type="EMBL" id="UYRT01080210">
    <property type="protein sequence ID" value="VDN22279.1"/>
    <property type="molecule type" value="Genomic_DNA"/>
</dbReference>
<dbReference type="Proteomes" id="UP000271098">
    <property type="component" value="Unassembled WGS sequence"/>
</dbReference>
<dbReference type="GO" id="GO:0051015">
    <property type="term" value="F:actin filament binding"/>
    <property type="evidence" value="ECO:0007669"/>
    <property type="project" value="InterPro"/>
</dbReference>
<reference evidence="3" key="1">
    <citation type="submission" date="2016-06" db="UniProtKB">
        <authorList>
            <consortium name="WormBaseParasite"/>
        </authorList>
    </citation>
    <scope>IDENTIFICATION</scope>
</reference>
<dbReference type="AlphaFoldDB" id="A0A183DXI3"/>
<evidence type="ECO:0000313" key="3">
    <source>
        <dbReference type="WBParaSite" id="GPUH_0001343901-mRNA-1"/>
    </source>
</evidence>
<accession>A0A183DXI3</accession>
<protein>
    <submittedName>
        <fullName evidence="3">Tudor domain-containing protein</fullName>
    </submittedName>
</protein>
<gene>
    <name evidence="1" type="ORF">GPUH_LOCUS13424</name>
</gene>
<dbReference type="OrthoDB" id="6108017at2759"/>
<proteinExistence type="predicted"/>
<dbReference type="WBParaSite" id="GPUH_0001343901-mRNA-1">
    <property type="protein sequence ID" value="GPUH_0001343901-mRNA-1"/>
    <property type="gene ID" value="GPUH_0001343901"/>
</dbReference>
<dbReference type="InterPro" id="IPR008989">
    <property type="entry name" value="Myosin_S1_N"/>
</dbReference>
<sequence length="109" mass="12302">MDAEEASVSVWAPNVQEGFILCKITDIGSECLTLQPINGSETIQAFYEDVFPAEKNNRDVDDNCMFFAKFCKPPLLRVDPNQTLELVSRFVDVSQRWYSPAQLPLALQS</sequence>
<dbReference type="Gene3D" id="2.30.30.360">
    <property type="entry name" value="Myosin S1 fragment, N-terminal"/>
    <property type="match status" value="1"/>
</dbReference>
<keyword evidence="2" id="KW-1185">Reference proteome</keyword>
<evidence type="ECO:0000313" key="1">
    <source>
        <dbReference type="EMBL" id="VDN22279.1"/>
    </source>
</evidence>
<dbReference type="GO" id="GO:0005524">
    <property type="term" value="F:ATP binding"/>
    <property type="evidence" value="ECO:0007669"/>
    <property type="project" value="InterPro"/>
</dbReference>
<dbReference type="GO" id="GO:0003774">
    <property type="term" value="F:cytoskeletal motor activity"/>
    <property type="evidence" value="ECO:0007669"/>
    <property type="project" value="InterPro"/>
</dbReference>
<reference evidence="1 2" key="2">
    <citation type="submission" date="2018-11" db="EMBL/GenBank/DDBJ databases">
        <authorList>
            <consortium name="Pathogen Informatics"/>
        </authorList>
    </citation>
    <scope>NUCLEOTIDE SEQUENCE [LARGE SCALE GENOMIC DNA]</scope>
</reference>